<feature type="signal peptide" evidence="1">
    <location>
        <begin position="1"/>
        <end position="19"/>
    </location>
</feature>
<feature type="domain" description="PKD" evidence="2">
    <location>
        <begin position="56"/>
        <end position="98"/>
    </location>
</feature>
<name>A0A9E8MY37_9FLAO</name>
<dbReference type="SUPFAM" id="SSF49299">
    <property type="entry name" value="PKD domain"/>
    <property type="match status" value="1"/>
</dbReference>
<dbReference type="KEGG" id="lnu:N7U66_10695"/>
<reference evidence="3" key="1">
    <citation type="submission" date="2022-11" db="EMBL/GenBank/DDBJ databases">
        <title>Lacinutrix neustonica HL-RS19T sp. nov., isolated from the surface microlayer sample of brackish Lake Shihwa.</title>
        <authorList>
            <person name="Choi J.Y."/>
            <person name="Hwang C.Y."/>
        </authorList>
    </citation>
    <scope>NUCLEOTIDE SEQUENCE</scope>
    <source>
        <strain evidence="3">HL-RS19</strain>
    </source>
</reference>
<accession>A0A9E8MY37</accession>
<dbReference type="Gene3D" id="2.60.40.10">
    <property type="entry name" value="Immunoglobulins"/>
    <property type="match status" value="1"/>
</dbReference>
<dbReference type="InterPro" id="IPR035986">
    <property type="entry name" value="PKD_dom_sf"/>
</dbReference>
<dbReference type="InterPro" id="IPR000601">
    <property type="entry name" value="PKD_dom"/>
</dbReference>
<dbReference type="AlphaFoldDB" id="A0A9E8MY37"/>
<protein>
    <recommendedName>
        <fullName evidence="2">PKD domain-containing protein</fullName>
    </recommendedName>
</protein>
<organism evidence="3 4">
    <name type="scientific">Lacinutrix neustonica</name>
    <dbReference type="NCBI Taxonomy" id="2980107"/>
    <lineage>
        <taxon>Bacteria</taxon>
        <taxon>Pseudomonadati</taxon>
        <taxon>Bacteroidota</taxon>
        <taxon>Flavobacteriia</taxon>
        <taxon>Flavobacteriales</taxon>
        <taxon>Flavobacteriaceae</taxon>
        <taxon>Lacinutrix</taxon>
    </lineage>
</organism>
<dbReference type="EMBL" id="CP113088">
    <property type="protein sequence ID" value="WAC03832.1"/>
    <property type="molecule type" value="Genomic_DNA"/>
</dbReference>
<proteinExistence type="predicted"/>
<evidence type="ECO:0000313" key="4">
    <source>
        <dbReference type="Proteomes" id="UP001164705"/>
    </source>
</evidence>
<evidence type="ECO:0000259" key="2">
    <source>
        <dbReference type="PROSITE" id="PS50093"/>
    </source>
</evidence>
<feature type="chain" id="PRO_5039591108" description="PKD domain-containing protein" evidence="1">
    <location>
        <begin position="20"/>
        <end position="271"/>
    </location>
</feature>
<evidence type="ECO:0000256" key="1">
    <source>
        <dbReference type="SAM" id="SignalP"/>
    </source>
</evidence>
<sequence length="271" mass="31401">MKTSFITLLFFSFSVMLLAQENMINDTLTRTATITYKIKANTVEFSAVTPPLNQIAGAPKAFYNHFWEFGDGDYSKEEKPLKKYKKEGEYEVKYWATNMYDTGKPPTTRPEKLKIDTVEGTYNEEASMTEDLTLIRNREPMPSEDMVIVMSYKNSKTYATNGKLLLYFNEAKYKADNFELVDSRTYHNEKNSPVDGFVFSKEKNEDTRFYASSESSIQYIKAIVSDTTEREDLELTKAEAETTYKNTKALEFSNMKPNEERHVFFTFKTTP</sequence>
<dbReference type="PROSITE" id="PS50093">
    <property type="entry name" value="PKD"/>
    <property type="match status" value="1"/>
</dbReference>
<keyword evidence="4" id="KW-1185">Reference proteome</keyword>
<dbReference type="InterPro" id="IPR013783">
    <property type="entry name" value="Ig-like_fold"/>
</dbReference>
<dbReference type="Proteomes" id="UP001164705">
    <property type="component" value="Chromosome"/>
</dbReference>
<gene>
    <name evidence="3" type="ORF">N7U66_10695</name>
</gene>
<dbReference type="RefSeq" id="WP_267678470.1">
    <property type="nucleotide sequence ID" value="NZ_CP113088.1"/>
</dbReference>
<evidence type="ECO:0000313" key="3">
    <source>
        <dbReference type="EMBL" id="WAC03832.1"/>
    </source>
</evidence>
<keyword evidence="1" id="KW-0732">Signal</keyword>